<accession>A0A6B4JJ73</accession>
<protein>
    <submittedName>
        <fullName evidence="1">Uncharacterized protein</fullName>
    </submittedName>
</protein>
<sequence length="182" mass="20941">MNNNSFYDLDEILKQLGYKKCKNNNSDSNCKEKDEETECKIDPTAGASTNDCQNLNLDMPHGFQDLDPMLMLVIGELIANVISSKLPSSLLNAYGNWLQLVGQVIETFNAQQQYQECGPGRYYNPMYKNVANPFCSNENVKFEKEGKSHKRREKNNYDNIKTLTLRIDQLEKEIEELKKKSK</sequence>
<dbReference type="EMBL" id="SXFB01000001">
    <property type="protein sequence ID" value="NFV24650.1"/>
    <property type="molecule type" value="Genomic_DNA"/>
</dbReference>
<gene>
    <name evidence="1" type="ORF">FDG31_00435</name>
</gene>
<reference evidence="1 2" key="1">
    <citation type="submission" date="2019-04" db="EMBL/GenBank/DDBJ databases">
        <title>Genome sequencing of Clostridium botulinum Groups I-IV and Clostridium butyricum.</title>
        <authorList>
            <person name="Brunt J."/>
            <person name="Van Vliet A.H.M."/>
            <person name="Stringer S.C."/>
            <person name="Carter A.T."/>
            <person name="Peck M.W."/>
        </authorList>
    </citation>
    <scope>NUCLEOTIDE SEQUENCE [LARGE SCALE GENOMIC DNA]</scope>
    <source>
        <strain evidence="1 2">BL81</strain>
    </source>
</reference>
<dbReference type="Proteomes" id="UP000486903">
    <property type="component" value="Unassembled WGS sequence"/>
</dbReference>
<name>A0A6B4JJ73_CLOBO</name>
<dbReference type="RefSeq" id="WP_003374253.1">
    <property type="nucleotide sequence ID" value="NZ_JACBBA010000001.1"/>
</dbReference>
<evidence type="ECO:0000313" key="1">
    <source>
        <dbReference type="EMBL" id="NFV24650.1"/>
    </source>
</evidence>
<dbReference type="AlphaFoldDB" id="A0A6B4JJ73"/>
<proteinExistence type="predicted"/>
<organism evidence="1 2">
    <name type="scientific">Clostridium botulinum</name>
    <dbReference type="NCBI Taxonomy" id="1491"/>
    <lineage>
        <taxon>Bacteria</taxon>
        <taxon>Bacillati</taxon>
        <taxon>Bacillota</taxon>
        <taxon>Clostridia</taxon>
        <taxon>Eubacteriales</taxon>
        <taxon>Clostridiaceae</taxon>
        <taxon>Clostridium</taxon>
    </lineage>
</organism>
<evidence type="ECO:0000313" key="2">
    <source>
        <dbReference type="Proteomes" id="UP000486903"/>
    </source>
</evidence>
<comment type="caution">
    <text evidence="1">The sequence shown here is derived from an EMBL/GenBank/DDBJ whole genome shotgun (WGS) entry which is preliminary data.</text>
</comment>